<sequence>MSKFYIQIVLFLLNIFVYVNNETLAANPAPRKVKSPKLNIRCSTPEEIYEQNKHLLCTDPKEIKNAVELMNEAVIHLVYHATNKDGYELCKKDNSCNMISYKKKHDDHTNVEKTEYIVSGSNNYSEIITNIWNPDHLHFFEIISVKKGTTVFVMISANINDQNPSNKEYKNTIIEKANLFKTDIDSENDIIKGRWKKTFVNISGYLIEKKDECVDITFVESMDEHDSIYHMFKNALS</sequence>
<feature type="signal peptide" evidence="1">
    <location>
        <begin position="1"/>
        <end position="21"/>
    </location>
</feature>
<name>A0A6V7RSY3_PLAVN</name>
<evidence type="ECO:0000313" key="2">
    <source>
        <dbReference type="EMBL" id="CAD2083934.1"/>
    </source>
</evidence>
<evidence type="ECO:0000256" key="1">
    <source>
        <dbReference type="SAM" id="SignalP"/>
    </source>
</evidence>
<dbReference type="Proteomes" id="UP000515550">
    <property type="component" value="Chromosome PVBDA_01"/>
</dbReference>
<protein>
    <submittedName>
        <fullName evidence="2">Fam-a protein</fullName>
    </submittedName>
</protein>
<gene>
    <name evidence="2" type="ORF">PVBDA_0101550</name>
</gene>
<feature type="chain" id="PRO_5028094850" evidence="1">
    <location>
        <begin position="22"/>
        <end position="237"/>
    </location>
</feature>
<dbReference type="SUPFAM" id="SSF55961">
    <property type="entry name" value="Bet v1-like"/>
    <property type="match status" value="1"/>
</dbReference>
<dbReference type="EMBL" id="LR865379">
    <property type="protein sequence ID" value="CAD2083934.1"/>
    <property type="molecule type" value="Genomic_DNA"/>
</dbReference>
<keyword evidence="1" id="KW-0732">Signal</keyword>
<reference evidence="2 3" key="1">
    <citation type="submission" date="2020-08" db="EMBL/GenBank/DDBJ databases">
        <authorList>
            <person name="Ramaprasad A."/>
        </authorList>
    </citation>
    <scope>NUCLEOTIDE SEQUENCE [LARGE SCALE GENOMIC DNA]</scope>
</reference>
<accession>A0A6V7RSY3</accession>
<organism evidence="2 3">
    <name type="scientific">Plasmodium vinckei brucechwatti</name>
    <dbReference type="NCBI Taxonomy" id="119398"/>
    <lineage>
        <taxon>Eukaryota</taxon>
        <taxon>Sar</taxon>
        <taxon>Alveolata</taxon>
        <taxon>Apicomplexa</taxon>
        <taxon>Aconoidasida</taxon>
        <taxon>Haemosporida</taxon>
        <taxon>Plasmodiidae</taxon>
        <taxon>Plasmodium</taxon>
        <taxon>Plasmodium (Vinckeia)</taxon>
    </lineage>
</organism>
<proteinExistence type="predicted"/>
<dbReference type="AlphaFoldDB" id="A0A6V7RSY3"/>
<evidence type="ECO:0000313" key="3">
    <source>
        <dbReference type="Proteomes" id="UP000515550"/>
    </source>
</evidence>
<dbReference type="VEuPathDB" id="PlasmoDB:PVBDA_0101550"/>